<protein>
    <submittedName>
        <fullName evidence="1">Uncharacterized protein</fullName>
    </submittedName>
</protein>
<reference evidence="1" key="1">
    <citation type="submission" date="2019-04" db="EMBL/GenBank/DDBJ databases">
        <title>Evolution of Biomass-Degrading Anaerobic Consortia Revealed by Metagenomics.</title>
        <authorList>
            <person name="Peng X."/>
        </authorList>
    </citation>
    <scope>NUCLEOTIDE SEQUENCE</scope>
    <source>
        <strain evidence="1">SIG14</strain>
    </source>
</reference>
<name>A0A8T3VQ67_METOL</name>
<organism evidence="1 2">
    <name type="scientific">Methanobrevibacter olleyae</name>
    <dbReference type="NCBI Taxonomy" id="294671"/>
    <lineage>
        <taxon>Archaea</taxon>
        <taxon>Methanobacteriati</taxon>
        <taxon>Methanobacteriota</taxon>
        <taxon>Methanomada group</taxon>
        <taxon>Methanobacteria</taxon>
        <taxon>Methanobacteriales</taxon>
        <taxon>Methanobacteriaceae</taxon>
        <taxon>Methanobrevibacter</taxon>
    </lineage>
</organism>
<accession>A0A8T3VQ67</accession>
<feature type="non-terminal residue" evidence="1">
    <location>
        <position position="172"/>
    </location>
</feature>
<gene>
    <name evidence="1" type="ORF">E7Z75_10100</name>
</gene>
<dbReference type="AlphaFoldDB" id="A0A8T3VQ67"/>
<proteinExistence type="predicted"/>
<evidence type="ECO:0000313" key="1">
    <source>
        <dbReference type="EMBL" id="MBE6513472.1"/>
    </source>
</evidence>
<dbReference type="EMBL" id="SUTG01000097">
    <property type="protein sequence ID" value="MBE6513472.1"/>
    <property type="molecule type" value="Genomic_DNA"/>
</dbReference>
<comment type="caution">
    <text evidence="1">The sequence shown here is derived from an EMBL/GenBank/DDBJ whole genome shotgun (WGS) entry which is preliminary data.</text>
</comment>
<sequence>MKKFFLILLVGVMLVISPFSFAVEEWEVEHEFMPDTFIFEYNDHNTTTYEGDIGLIYAHVNNALDNTTFIVPTERVRSIAYATKGTFKFNEPIIITRSIQRDDGRYILLTLKYKNGTVIPILDIESSDLTKEQRSYFDDYYQQRSDYLAQQEEFAAENMYEGYSYGNKHKDN</sequence>
<evidence type="ECO:0000313" key="2">
    <source>
        <dbReference type="Proteomes" id="UP000732619"/>
    </source>
</evidence>
<dbReference type="Proteomes" id="UP000732619">
    <property type="component" value="Unassembled WGS sequence"/>
</dbReference>